<protein>
    <submittedName>
        <fullName evidence="2">Uncharacterized protein</fullName>
    </submittedName>
</protein>
<feature type="transmembrane region" description="Helical" evidence="1">
    <location>
        <begin position="132"/>
        <end position="153"/>
    </location>
</feature>
<dbReference type="AlphaFoldDB" id="A0AAD5VHH4"/>
<feature type="transmembrane region" description="Helical" evidence="1">
    <location>
        <begin position="92"/>
        <end position="112"/>
    </location>
</feature>
<keyword evidence="1" id="KW-1133">Transmembrane helix</keyword>
<keyword evidence="3" id="KW-1185">Reference proteome</keyword>
<evidence type="ECO:0000313" key="2">
    <source>
        <dbReference type="EMBL" id="KAJ3560235.1"/>
    </source>
</evidence>
<dbReference type="Proteomes" id="UP001213000">
    <property type="component" value="Unassembled WGS sequence"/>
</dbReference>
<feature type="transmembrane region" description="Helical" evidence="1">
    <location>
        <begin position="48"/>
        <end position="72"/>
    </location>
</feature>
<name>A0AAD5VHH4_9AGAR</name>
<evidence type="ECO:0000313" key="3">
    <source>
        <dbReference type="Proteomes" id="UP001213000"/>
    </source>
</evidence>
<comment type="caution">
    <text evidence="2">The sequence shown here is derived from an EMBL/GenBank/DDBJ whole genome shotgun (WGS) entry which is preliminary data.</text>
</comment>
<evidence type="ECO:0000256" key="1">
    <source>
        <dbReference type="SAM" id="Phobius"/>
    </source>
</evidence>
<keyword evidence="1" id="KW-0472">Membrane</keyword>
<keyword evidence="1" id="KW-0812">Transmembrane</keyword>
<feature type="transmembrane region" description="Helical" evidence="1">
    <location>
        <begin position="9"/>
        <end position="28"/>
    </location>
</feature>
<gene>
    <name evidence="2" type="ORF">NP233_g10975</name>
</gene>
<proteinExistence type="predicted"/>
<sequence>MVTRRRGRQYLEGVLIAAVYFFIGYSWYLCNVEIGIRRLWTNEAYFHAVPLAFSIGVYPVAKAVWSQLVAALKASQASESLQQIWWTKKYSWALGGPIGRYLIGTVLGIQVLRKQAVAEDQVYRSLFDVPHLRTISIVALGLILSLFSLALVLKTIQQLLNGRTTFETLRPLTRSDRRDNPSDVFICIPSTDSIGSKLVVPILPGEHVYDLGSRENLRSLLSRPFIPEDNTRKEFDWPIIDPTLIHRLQSKIK</sequence>
<dbReference type="EMBL" id="JANIEX010001212">
    <property type="protein sequence ID" value="KAJ3560235.1"/>
    <property type="molecule type" value="Genomic_DNA"/>
</dbReference>
<organism evidence="2 3">
    <name type="scientific">Leucocoprinus birnbaumii</name>
    <dbReference type="NCBI Taxonomy" id="56174"/>
    <lineage>
        <taxon>Eukaryota</taxon>
        <taxon>Fungi</taxon>
        <taxon>Dikarya</taxon>
        <taxon>Basidiomycota</taxon>
        <taxon>Agaricomycotina</taxon>
        <taxon>Agaricomycetes</taxon>
        <taxon>Agaricomycetidae</taxon>
        <taxon>Agaricales</taxon>
        <taxon>Agaricineae</taxon>
        <taxon>Agaricaceae</taxon>
        <taxon>Leucocoprinus</taxon>
    </lineage>
</organism>
<reference evidence="2" key="1">
    <citation type="submission" date="2022-07" db="EMBL/GenBank/DDBJ databases">
        <title>Genome Sequence of Leucocoprinus birnbaumii.</title>
        <authorList>
            <person name="Buettner E."/>
        </authorList>
    </citation>
    <scope>NUCLEOTIDE SEQUENCE</scope>
    <source>
        <strain evidence="2">VT141</strain>
    </source>
</reference>
<accession>A0AAD5VHH4</accession>